<dbReference type="Pfam" id="PF09361">
    <property type="entry name" value="Phasin_2"/>
    <property type="match status" value="1"/>
</dbReference>
<evidence type="ECO:0000313" key="2">
    <source>
        <dbReference type="EMBL" id="MBK7677202.1"/>
    </source>
</evidence>
<reference evidence="2 3" key="1">
    <citation type="submission" date="2020-10" db="EMBL/GenBank/DDBJ databases">
        <title>Connecting structure to function with the recovery of over 1000 high-quality activated sludge metagenome-assembled genomes encoding full-length rRNA genes using long-read sequencing.</title>
        <authorList>
            <person name="Singleton C.M."/>
            <person name="Petriglieri F."/>
            <person name="Kristensen J.M."/>
            <person name="Kirkegaard R.H."/>
            <person name="Michaelsen T.Y."/>
            <person name="Andersen M.H."/>
            <person name="Karst S.M."/>
            <person name="Dueholm M.S."/>
            <person name="Nielsen P.H."/>
            <person name="Albertsen M."/>
        </authorList>
    </citation>
    <scope>NUCLEOTIDE SEQUENCE [LARGE SCALE GENOMIC DNA]</scope>
    <source>
        <strain evidence="2">EsbW_18-Q3-R4-48_BATAC.285</strain>
    </source>
</reference>
<dbReference type="InterPro" id="IPR018968">
    <property type="entry name" value="Phasin"/>
</dbReference>
<comment type="caution">
    <text evidence="2">The sequence shown here is derived from an EMBL/GenBank/DDBJ whole genome shotgun (WGS) entry which is preliminary data.</text>
</comment>
<protein>
    <submittedName>
        <fullName evidence="2">Phasin family protein</fullName>
    </submittedName>
</protein>
<evidence type="ECO:0000313" key="3">
    <source>
        <dbReference type="Proteomes" id="UP000697998"/>
    </source>
</evidence>
<feature type="domain" description="Phasin" evidence="1">
    <location>
        <begin position="15"/>
        <end position="103"/>
    </location>
</feature>
<name>A0A935Q2T4_9PROT</name>
<gene>
    <name evidence="2" type="ORF">IPJ27_21970</name>
</gene>
<dbReference type="EMBL" id="JADJMH010000034">
    <property type="protein sequence ID" value="MBK7677202.1"/>
    <property type="molecule type" value="Genomic_DNA"/>
</dbReference>
<evidence type="ECO:0000259" key="1">
    <source>
        <dbReference type="Pfam" id="PF09361"/>
    </source>
</evidence>
<sequence>MLAVSPELINSVEINTQAFMTLSKIAFSSLERLATLNLNATRLAFEEGTSGFASLLQTKDAKKQQKLLGATPEKATNSAAAYLQGVQEIAAETQSEVTKLITSYFSSQGRGSDHSTGSLKGFELFKGFAQQITDMTAANSKVVGDATARISSATAALARKGA</sequence>
<proteinExistence type="predicted"/>
<accession>A0A935Q2T4</accession>
<dbReference type="AlphaFoldDB" id="A0A935Q2T4"/>
<dbReference type="Proteomes" id="UP000697998">
    <property type="component" value="Unassembled WGS sequence"/>
</dbReference>
<organism evidence="2 3">
    <name type="scientific">Candidatus Accumulibacter proximus</name>
    <dbReference type="NCBI Taxonomy" id="2954385"/>
    <lineage>
        <taxon>Bacteria</taxon>
        <taxon>Pseudomonadati</taxon>
        <taxon>Pseudomonadota</taxon>
        <taxon>Betaproteobacteria</taxon>
        <taxon>Candidatus Accumulibacter</taxon>
    </lineage>
</organism>